<reference evidence="1" key="1">
    <citation type="submission" date="2019-08" db="EMBL/GenBank/DDBJ databases">
        <authorList>
            <person name="Kucharzyk K."/>
            <person name="Murdoch R.W."/>
            <person name="Higgins S."/>
            <person name="Loffler F."/>
        </authorList>
    </citation>
    <scope>NUCLEOTIDE SEQUENCE</scope>
</reference>
<dbReference type="Pfam" id="PF04199">
    <property type="entry name" value="Cyclase"/>
    <property type="match status" value="1"/>
</dbReference>
<evidence type="ECO:0000313" key="1">
    <source>
        <dbReference type="EMBL" id="MPN24519.1"/>
    </source>
</evidence>
<dbReference type="SUPFAM" id="SSF102198">
    <property type="entry name" value="Putative cyclase"/>
    <property type="match status" value="1"/>
</dbReference>
<dbReference type="EMBL" id="VSSQ01073397">
    <property type="protein sequence ID" value="MPN24519.1"/>
    <property type="molecule type" value="Genomic_DNA"/>
</dbReference>
<protein>
    <submittedName>
        <fullName evidence="1">Kynurenine formamidase</fullName>
        <ecNumber evidence="1">3.5.1.9</ecNumber>
    </submittedName>
</protein>
<dbReference type="InterPro" id="IPR007325">
    <property type="entry name" value="KFase/CYL"/>
</dbReference>
<dbReference type="GO" id="GO:0019441">
    <property type="term" value="P:L-tryptophan catabolic process to kynurenine"/>
    <property type="evidence" value="ECO:0007669"/>
    <property type="project" value="InterPro"/>
</dbReference>
<organism evidence="1">
    <name type="scientific">bioreactor metagenome</name>
    <dbReference type="NCBI Taxonomy" id="1076179"/>
    <lineage>
        <taxon>unclassified sequences</taxon>
        <taxon>metagenomes</taxon>
        <taxon>ecological metagenomes</taxon>
    </lineage>
</organism>
<dbReference type="InterPro" id="IPR037175">
    <property type="entry name" value="KFase_sf"/>
</dbReference>
<dbReference type="AlphaFoldDB" id="A0A645GFF5"/>
<dbReference type="PANTHER" id="PTHR31118:SF32">
    <property type="entry name" value="KYNURENINE FORMAMIDASE"/>
    <property type="match status" value="1"/>
</dbReference>
<sequence length="207" mass="23842">MEKLIDLTQTIEDNMPVYPGDMKTKLVQTEYLNVNSYNNHRLEIGMHAGTHIDSPMHLTESMEYISEIPLDSFIGEGCIIEVKNQPIIKMKPEYENLIKENSIVLLYTGLDEVYGTSQYYGKHPIIDIEFCKFLINKNIKVLGMDMPSPDYYPFEVHKMLLQNKVYIIENLTNLHRLLKVEGFQVIAFPLKIKADGSMARVVARIIS</sequence>
<dbReference type="EC" id="3.5.1.9" evidence="1"/>
<keyword evidence="1" id="KW-0378">Hydrolase</keyword>
<dbReference type="Gene3D" id="3.50.30.50">
    <property type="entry name" value="Putative cyclase"/>
    <property type="match status" value="1"/>
</dbReference>
<comment type="caution">
    <text evidence="1">The sequence shown here is derived from an EMBL/GenBank/DDBJ whole genome shotgun (WGS) entry which is preliminary data.</text>
</comment>
<name>A0A645GFF5_9ZZZZ</name>
<proteinExistence type="predicted"/>
<accession>A0A645GFF5</accession>
<dbReference type="GO" id="GO:0004061">
    <property type="term" value="F:arylformamidase activity"/>
    <property type="evidence" value="ECO:0007669"/>
    <property type="project" value="UniProtKB-EC"/>
</dbReference>
<dbReference type="PANTHER" id="PTHR31118">
    <property type="entry name" value="CYCLASE-LIKE PROTEIN 2"/>
    <property type="match status" value="1"/>
</dbReference>
<gene>
    <name evidence="1" type="primary">kynB_22</name>
    <name evidence="1" type="ORF">SDC9_171918</name>
</gene>